<organism evidence="2 3">
    <name type="scientific">Stylosanthes scabra</name>
    <dbReference type="NCBI Taxonomy" id="79078"/>
    <lineage>
        <taxon>Eukaryota</taxon>
        <taxon>Viridiplantae</taxon>
        <taxon>Streptophyta</taxon>
        <taxon>Embryophyta</taxon>
        <taxon>Tracheophyta</taxon>
        <taxon>Spermatophyta</taxon>
        <taxon>Magnoliopsida</taxon>
        <taxon>eudicotyledons</taxon>
        <taxon>Gunneridae</taxon>
        <taxon>Pentapetalae</taxon>
        <taxon>rosids</taxon>
        <taxon>fabids</taxon>
        <taxon>Fabales</taxon>
        <taxon>Fabaceae</taxon>
        <taxon>Papilionoideae</taxon>
        <taxon>50 kb inversion clade</taxon>
        <taxon>dalbergioids sensu lato</taxon>
        <taxon>Dalbergieae</taxon>
        <taxon>Pterocarpus clade</taxon>
        <taxon>Stylosanthes</taxon>
    </lineage>
</organism>
<keyword evidence="3" id="KW-1185">Reference proteome</keyword>
<name>A0ABU6Y998_9FABA</name>
<dbReference type="Proteomes" id="UP001341840">
    <property type="component" value="Unassembled WGS sequence"/>
</dbReference>
<feature type="compositionally biased region" description="Basic and acidic residues" evidence="1">
    <location>
        <begin position="18"/>
        <end position="39"/>
    </location>
</feature>
<comment type="caution">
    <text evidence="2">The sequence shown here is derived from an EMBL/GenBank/DDBJ whole genome shotgun (WGS) entry which is preliminary data.</text>
</comment>
<evidence type="ECO:0000256" key="1">
    <source>
        <dbReference type="SAM" id="MobiDB-lite"/>
    </source>
</evidence>
<evidence type="ECO:0000313" key="2">
    <source>
        <dbReference type="EMBL" id="MED6205298.1"/>
    </source>
</evidence>
<proteinExistence type="predicted"/>
<feature type="compositionally biased region" description="Basic residues" evidence="1">
    <location>
        <begin position="40"/>
        <end position="60"/>
    </location>
</feature>
<accession>A0ABU6Y998</accession>
<gene>
    <name evidence="2" type="ORF">PIB30_016484</name>
</gene>
<dbReference type="EMBL" id="JASCZI010241702">
    <property type="protein sequence ID" value="MED6205298.1"/>
    <property type="molecule type" value="Genomic_DNA"/>
</dbReference>
<evidence type="ECO:0000313" key="3">
    <source>
        <dbReference type="Proteomes" id="UP001341840"/>
    </source>
</evidence>
<sequence>MTCARPRFTTSTQKAKHASHDEEKWWRTVPERRRRNDQGRRRKGRRIREPRRYQGRKKVTAHSPEWQYQDRAPTTMAAMKMDERVRTVDDGEVVSEIEGVGEGFEIPLLIHNESLGA</sequence>
<feature type="region of interest" description="Disordered" evidence="1">
    <location>
        <begin position="1"/>
        <end position="63"/>
    </location>
</feature>
<reference evidence="2 3" key="1">
    <citation type="journal article" date="2023" name="Plants (Basel)">
        <title>Bridging the Gap: Combining Genomics and Transcriptomics Approaches to Understand Stylosanthes scabra, an Orphan Legume from the Brazilian Caatinga.</title>
        <authorList>
            <person name="Ferreira-Neto J.R.C."/>
            <person name="da Silva M.D."/>
            <person name="Binneck E."/>
            <person name="de Melo N.F."/>
            <person name="da Silva R.H."/>
            <person name="de Melo A.L.T.M."/>
            <person name="Pandolfi V."/>
            <person name="Bustamante F.O."/>
            <person name="Brasileiro-Vidal A.C."/>
            <person name="Benko-Iseppon A.M."/>
        </authorList>
    </citation>
    <scope>NUCLEOTIDE SEQUENCE [LARGE SCALE GENOMIC DNA]</scope>
    <source>
        <tissue evidence="2">Leaves</tissue>
    </source>
</reference>
<protein>
    <submittedName>
        <fullName evidence="2">Uncharacterized protein</fullName>
    </submittedName>
</protein>